<accession>A0A7M2T8T0</accession>
<gene>
    <name evidence="1" type="ORF">IPT68_00230</name>
</gene>
<evidence type="ECO:0000313" key="2">
    <source>
        <dbReference type="Proteomes" id="UP000594008"/>
    </source>
</evidence>
<dbReference type="KEGG" id="schf:IPT68_00230"/>
<dbReference type="AlphaFoldDB" id="A0A7M2T8T0"/>
<dbReference type="Proteomes" id="UP000594008">
    <property type="component" value="Chromosome"/>
</dbReference>
<organism evidence="1 2">
    <name type="scientific">Streptomyces chromofuscus</name>
    <dbReference type="NCBI Taxonomy" id="42881"/>
    <lineage>
        <taxon>Bacteria</taxon>
        <taxon>Bacillati</taxon>
        <taxon>Actinomycetota</taxon>
        <taxon>Actinomycetes</taxon>
        <taxon>Kitasatosporales</taxon>
        <taxon>Streptomycetaceae</taxon>
        <taxon>Streptomyces</taxon>
    </lineage>
</organism>
<sequence>MTVERIPPPTIADERRMLRCHLDFHRQTLELKCAGLSDVQLRIRSVAPSTLSLLGLVRHMAEVERAWFRRVVGAEHDLPLVWSENVDFQAAYETKDAKVSEAFAAWRAEVEHARRVERAADSLELVVREHRRGVDVSLRWVMLHMIHEYARHNGHADFLRECIDGTTGV</sequence>
<dbReference type="Pfam" id="PF04978">
    <property type="entry name" value="MST"/>
    <property type="match status" value="1"/>
</dbReference>
<dbReference type="InterPro" id="IPR007061">
    <property type="entry name" value="MST-like"/>
</dbReference>
<keyword evidence="2" id="KW-1185">Reference proteome</keyword>
<dbReference type="InterPro" id="IPR034660">
    <property type="entry name" value="DinB/YfiT-like"/>
</dbReference>
<dbReference type="RefSeq" id="WP_189702148.1">
    <property type="nucleotide sequence ID" value="NZ_BMTA01000039.1"/>
</dbReference>
<dbReference type="Gene3D" id="1.20.120.450">
    <property type="entry name" value="dinb family like domain"/>
    <property type="match status" value="1"/>
</dbReference>
<name>A0A7M2T8T0_STRCW</name>
<evidence type="ECO:0000313" key="1">
    <source>
        <dbReference type="EMBL" id="QOV44529.1"/>
    </source>
</evidence>
<reference evidence="1 2" key="1">
    <citation type="submission" date="2020-10" db="EMBL/GenBank/DDBJ databases">
        <title>Streptomyces chromofuscus complate genome analysis.</title>
        <authorList>
            <person name="Anwar N."/>
        </authorList>
    </citation>
    <scope>NUCLEOTIDE SEQUENCE [LARGE SCALE GENOMIC DNA]</scope>
    <source>
        <strain evidence="1 2">DSM 40273</strain>
    </source>
</reference>
<proteinExistence type="predicted"/>
<dbReference type="EMBL" id="CP063374">
    <property type="protein sequence ID" value="QOV44529.1"/>
    <property type="molecule type" value="Genomic_DNA"/>
</dbReference>
<protein>
    <submittedName>
        <fullName evidence="1">DinB family protein</fullName>
    </submittedName>
</protein>
<dbReference type="SUPFAM" id="SSF109854">
    <property type="entry name" value="DinB/YfiT-like putative metalloenzymes"/>
    <property type="match status" value="1"/>
</dbReference>